<dbReference type="CDD" id="cd13137">
    <property type="entry name" value="MATE_NorM_like"/>
    <property type="match status" value="1"/>
</dbReference>
<dbReference type="GO" id="GO:0005886">
    <property type="term" value="C:plasma membrane"/>
    <property type="evidence" value="ECO:0007669"/>
    <property type="project" value="UniProtKB-SubCell"/>
</dbReference>
<evidence type="ECO:0000256" key="9">
    <source>
        <dbReference type="ARBA" id="ARBA00031636"/>
    </source>
</evidence>
<evidence type="ECO:0000256" key="6">
    <source>
        <dbReference type="ARBA" id="ARBA00022989"/>
    </source>
</evidence>
<feature type="transmembrane region" description="Helical" evidence="10">
    <location>
        <begin position="175"/>
        <end position="197"/>
    </location>
</feature>
<proteinExistence type="predicted"/>
<keyword evidence="6 10" id="KW-1133">Transmembrane helix</keyword>
<comment type="subcellular location">
    <subcellularLocation>
        <location evidence="1">Cell membrane</location>
        <topology evidence="1">Multi-pass membrane protein</topology>
    </subcellularLocation>
</comment>
<dbReference type="PANTHER" id="PTHR43298:SF2">
    <property type="entry name" value="FMN_FAD EXPORTER YEEO-RELATED"/>
    <property type="match status" value="1"/>
</dbReference>
<evidence type="ECO:0000256" key="7">
    <source>
        <dbReference type="ARBA" id="ARBA00023065"/>
    </source>
</evidence>
<keyword evidence="4" id="KW-1003">Cell membrane</keyword>
<evidence type="ECO:0000256" key="1">
    <source>
        <dbReference type="ARBA" id="ARBA00004651"/>
    </source>
</evidence>
<evidence type="ECO:0000256" key="2">
    <source>
        <dbReference type="ARBA" id="ARBA00022448"/>
    </source>
</evidence>
<dbReference type="Pfam" id="PF01554">
    <property type="entry name" value="MatE"/>
    <property type="match status" value="2"/>
</dbReference>
<feature type="transmembrane region" description="Helical" evidence="10">
    <location>
        <begin position="330"/>
        <end position="347"/>
    </location>
</feature>
<keyword evidence="7" id="KW-0406">Ion transport</keyword>
<feature type="transmembrane region" description="Helical" evidence="10">
    <location>
        <begin position="399"/>
        <end position="420"/>
    </location>
</feature>
<feature type="transmembrane region" description="Helical" evidence="10">
    <location>
        <begin position="25"/>
        <end position="47"/>
    </location>
</feature>
<feature type="transmembrane region" description="Helical" evidence="10">
    <location>
        <begin position="209"/>
        <end position="228"/>
    </location>
</feature>
<keyword evidence="8 10" id="KW-0472">Membrane</keyword>
<evidence type="ECO:0000256" key="10">
    <source>
        <dbReference type="SAM" id="Phobius"/>
    </source>
</evidence>
<dbReference type="InterPro" id="IPR048279">
    <property type="entry name" value="MdtK-like"/>
</dbReference>
<accession>A4GJJ8</accession>
<dbReference type="GO" id="GO:0015297">
    <property type="term" value="F:antiporter activity"/>
    <property type="evidence" value="ECO:0007669"/>
    <property type="project" value="UniProtKB-KW"/>
</dbReference>
<dbReference type="PIRSF" id="PIRSF006603">
    <property type="entry name" value="DinF"/>
    <property type="match status" value="1"/>
</dbReference>
<keyword evidence="2" id="KW-0813">Transport</keyword>
<evidence type="ECO:0000256" key="5">
    <source>
        <dbReference type="ARBA" id="ARBA00022692"/>
    </source>
</evidence>
<feature type="transmembrane region" description="Helical" evidence="10">
    <location>
        <begin position="367"/>
        <end position="387"/>
    </location>
</feature>
<feature type="transmembrane region" description="Helical" evidence="10">
    <location>
        <begin position="143"/>
        <end position="163"/>
    </location>
</feature>
<dbReference type="InterPro" id="IPR050222">
    <property type="entry name" value="MATE_MdtK"/>
</dbReference>
<evidence type="ECO:0000256" key="8">
    <source>
        <dbReference type="ARBA" id="ARBA00023136"/>
    </source>
</evidence>
<evidence type="ECO:0000256" key="4">
    <source>
        <dbReference type="ARBA" id="ARBA00022475"/>
    </source>
</evidence>
<feature type="transmembrane region" description="Helical" evidence="10">
    <location>
        <begin position="102"/>
        <end position="123"/>
    </location>
</feature>
<gene>
    <name evidence="11" type="ORF">ALOHA_HF1005C07.0015</name>
</gene>
<dbReference type="AlphaFoldDB" id="A4GJJ8"/>
<sequence>MSHSKSSEELADNIESVSSPETLSIWGLAWPSILANILFAAAGVVSIKAVGVLGTEAVAAVGTGQRILFVIQSIIMAVSTGTAALVARAFGSGNYKEASQVLLDSLWIGSALSLLASLSMWFYGESIISFFGLDPESKKLAVIYIKYTMLFSITFSCSFIFSSALRAAGDAKTPLAIMIFQNLLNIYLLIGLVNGQFGFPKLGVLGASYAWGISFTAGTIIYLILWLSKKTIIPVPDIRGIIYERVKSIIRIATPATLESGVFQSGLLFYFWIISLYGTAPSAAYNIGINILMLSFMIGQGFSIAGATLTGQFLGANNPREAKRSGWRSAGLSIVSMGFVGLLIAVFSNDISRFLVDDDEVVRLTVIFVWFLGSMQPLMAIEFAIGGALRGAGDTKSPLVITLIGLVFFRLSIALLFLLFNLPVEYIFASLMIDYLVKAILFAYRFNSGKWIKINI</sequence>
<dbReference type="GO" id="GO:0006811">
    <property type="term" value="P:monoatomic ion transport"/>
    <property type="evidence" value="ECO:0007669"/>
    <property type="project" value="UniProtKB-KW"/>
</dbReference>
<dbReference type="GO" id="GO:0042910">
    <property type="term" value="F:xenobiotic transmembrane transporter activity"/>
    <property type="evidence" value="ECO:0007669"/>
    <property type="project" value="InterPro"/>
</dbReference>
<dbReference type="EMBL" id="EF107101">
    <property type="protein sequence ID" value="ABL97293.1"/>
    <property type="molecule type" value="Genomic_DNA"/>
</dbReference>
<name>A4GJJ8_9BACT</name>
<organism evidence="11">
    <name type="scientific">uncultured marine bacterium HF10_05C07</name>
    <dbReference type="NCBI Taxonomy" id="415443"/>
    <lineage>
        <taxon>Bacteria</taxon>
        <taxon>environmental samples</taxon>
    </lineage>
</organism>
<feature type="transmembrane region" description="Helical" evidence="10">
    <location>
        <begin position="285"/>
        <end position="309"/>
    </location>
</feature>
<dbReference type="NCBIfam" id="TIGR00797">
    <property type="entry name" value="matE"/>
    <property type="match status" value="1"/>
</dbReference>
<feature type="transmembrane region" description="Helical" evidence="10">
    <location>
        <begin position="67"/>
        <end position="90"/>
    </location>
</feature>
<dbReference type="InterPro" id="IPR002528">
    <property type="entry name" value="MATE_fam"/>
</dbReference>
<keyword evidence="3" id="KW-0050">Antiport</keyword>
<evidence type="ECO:0000256" key="3">
    <source>
        <dbReference type="ARBA" id="ARBA00022449"/>
    </source>
</evidence>
<dbReference type="PANTHER" id="PTHR43298">
    <property type="entry name" value="MULTIDRUG RESISTANCE PROTEIN NORM-RELATED"/>
    <property type="match status" value="1"/>
</dbReference>
<reference evidence="11" key="1">
    <citation type="journal article" date="2007" name="Environ. Microbiol.">
        <title>Proteorhodopsin photosystem gene clusters exhibit co-evolutionary trends and shared ancestry among diverse marine microbial phyla.</title>
        <authorList>
            <person name="McCarren J."/>
            <person name="Delong E.F."/>
        </authorList>
    </citation>
    <scope>NUCLEOTIDE SEQUENCE</scope>
</reference>
<protein>
    <recommendedName>
        <fullName evidence="9">Multidrug-efflux transporter</fullName>
    </recommendedName>
</protein>
<evidence type="ECO:0000313" key="11">
    <source>
        <dbReference type="EMBL" id="ABL97293.1"/>
    </source>
</evidence>
<feature type="transmembrane region" description="Helical" evidence="10">
    <location>
        <begin position="426"/>
        <end position="444"/>
    </location>
</feature>
<keyword evidence="5 10" id="KW-0812">Transmembrane</keyword>